<dbReference type="SUPFAM" id="SSF54821">
    <property type="entry name" value="Ribosomal protein S3 C-terminal domain"/>
    <property type="match status" value="1"/>
</dbReference>
<dbReference type="PANTHER" id="PTHR11760:SF19">
    <property type="entry name" value="SMALL RIBOSOMAL SUBUNIT PROTEIN US3C"/>
    <property type="match status" value="1"/>
</dbReference>
<comment type="caution">
    <text evidence="10">The sequence shown here is derived from an EMBL/GenBank/DDBJ whole genome shotgun (WGS) entry which is preliminary data.</text>
</comment>
<organism evidence="10 11">
    <name type="scientific">Candidatus Woykebacteria bacterium RIFCSPHIGHO2_12_FULL_45_10</name>
    <dbReference type="NCBI Taxonomy" id="1802603"/>
    <lineage>
        <taxon>Bacteria</taxon>
        <taxon>Candidatus Woykeibacteriota</taxon>
    </lineage>
</organism>
<dbReference type="EMBL" id="MHCZ01000044">
    <property type="protein sequence ID" value="OGY28969.1"/>
    <property type="molecule type" value="Genomic_DNA"/>
</dbReference>
<dbReference type="InterPro" id="IPR005704">
    <property type="entry name" value="Ribosomal_uS3_bac-typ"/>
</dbReference>
<protein>
    <recommendedName>
        <fullName evidence="7 8">Small ribosomal subunit protein uS3</fullName>
    </recommendedName>
</protein>
<evidence type="ECO:0000256" key="1">
    <source>
        <dbReference type="ARBA" id="ARBA00010761"/>
    </source>
</evidence>
<evidence type="ECO:0000313" key="11">
    <source>
        <dbReference type="Proteomes" id="UP000178068"/>
    </source>
</evidence>
<keyword evidence="3 8" id="KW-0694">RNA-binding</keyword>
<evidence type="ECO:0000256" key="5">
    <source>
        <dbReference type="ARBA" id="ARBA00023274"/>
    </source>
</evidence>
<dbReference type="Proteomes" id="UP000178068">
    <property type="component" value="Unassembled WGS sequence"/>
</dbReference>
<name>A0A1G1WMP2_9BACT</name>
<dbReference type="PANTHER" id="PTHR11760">
    <property type="entry name" value="30S/40S RIBOSOMAL PROTEIN S3"/>
    <property type="match status" value="1"/>
</dbReference>
<proteinExistence type="inferred from homology"/>
<evidence type="ECO:0000256" key="8">
    <source>
        <dbReference type="HAMAP-Rule" id="MF_01309"/>
    </source>
</evidence>
<dbReference type="Pfam" id="PF07650">
    <property type="entry name" value="KH_2"/>
    <property type="match status" value="1"/>
</dbReference>
<dbReference type="InterPro" id="IPR004087">
    <property type="entry name" value="KH_dom"/>
</dbReference>
<evidence type="ECO:0000256" key="2">
    <source>
        <dbReference type="ARBA" id="ARBA00022730"/>
    </source>
</evidence>
<keyword evidence="4 8" id="KW-0689">Ribosomal protein</keyword>
<dbReference type="GO" id="GO:0003735">
    <property type="term" value="F:structural constituent of ribosome"/>
    <property type="evidence" value="ECO:0007669"/>
    <property type="project" value="InterPro"/>
</dbReference>
<comment type="subunit">
    <text evidence="8">Part of the 30S ribosomal subunit. Forms a tight complex with proteins S10 and S14.</text>
</comment>
<dbReference type="GO" id="GO:0022627">
    <property type="term" value="C:cytosolic small ribosomal subunit"/>
    <property type="evidence" value="ECO:0007669"/>
    <property type="project" value="TreeGrafter"/>
</dbReference>
<reference evidence="10 11" key="1">
    <citation type="journal article" date="2016" name="Nat. Commun.">
        <title>Thousands of microbial genomes shed light on interconnected biogeochemical processes in an aquifer system.</title>
        <authorList>
            <person name="Anantharaman K."/>
            <person name="Brown C.T."/>
            <person name="Hug L.A."/>
            <person name="Sharon I."/>
            <person name="Castelle C.J."/>
            <person name="Probst A.J."/>
            <person name="Thomas B.C."/>
            <person name="Singh A."/>
            <person name="Wilkins M.J."/>
            <person name="Karaoz U."/>
            <person name="Brodie E.L."/>
            <person name="Williams K.H."/>
            <person name="Hubbard S.S."/>
            <person name="Banfield J.F."/>
        </authorList>
    </citation>
    <scope>NUCLEOTIDE SEQUENCE [LARGE SCALE GENOMIC DNA]</scope>
</reference>
<dbReference type="InterPro" id="IPR036419">
    <property type="entry name" value="Ribosomal_S3_C_sf"/>
</dbReference>
<dbReference type="FunFam" id="3.30.300.20:FF:000001">
    <property type="entry name" value="30S ribosomal protein S3"/>
    <property type="match status" value="1"/>
</dbReference>
<comment type="function">
    <text evidence="6 8">Binds the lower part of the 30S subunit head. Binds mRNA in the 70S ribosome, positioning it for translation.</text>
</comment>
<sequence>MGQKVNPKAFRLAKNREWNSRWFARGTRYRDLLQDDLKIREMIMTKLRPAGISKVVIERSLNKLDIKVFVSRPGMVIGRSGQGVEDLRKKIEELIKQKVSLNVEEIKRPDLDAYLVGRSVADQIEKRMHPKRAIIQASDRVMRSGAKGVKILVSGRLGGSEIARREKITIGSIPLHTLRANIDFAVVPAKTATAGVVGVKVWIYQEKPKED</sequence>
<comment type="similarity">
    <text evidence="1 8">Belongs to the universal ribosomal protein uS3 family.</text>
</comment>
<dbReference type="InterPro" id="IPR004044">
    <property type="entry name" value="KH_dom_type_2"/>
</dbReference>
<keyword evidence="5 8" id="KW-0687">Ribonucleoprotein</keyword>
<dbReference type="InterPro" id="IPR015946">
    <property type="entry name" value="KH_dom-like_a/b"/>
</dbReference>
<dbReference type="InterPro" id="IPR057258">
    <property type="entry name" value="Ribosomal_uS3"/>
</dbReference>
<gene>
    <name evidence="8" type="primary">rpsC</name>
    <name evidence="10" type="ORF">A3F35_00885</name>
</gene>
<dbReference type="SUPFAM" id="SSF54814">
    <property type="entry name" value="Prokaryotic type KH domain (KH-domain type II)"/>
    <property type="match status" value="1"/>
</dbReference>
<evidence type="ECO:0000256" key="3">
    <source>
        <dbReference type="ARBA" id="ARBA00022884"/>
    </source>
</evidence>
<dbReference type="Gene3D" id="3.30.1140.32">
    <property type="entry name" value="Ribosomal protein S3, C-terminal domain"/>
    <property type="match status" value="1"/>
</dbReference>
<evidence type="ECO:0000256" key="4">
    <source>
        <dbReference type="ARBA" id="ARBA00022980"/>
    </source>
</evidence>
<dbReference type="GO" id="GO:0019843">
    <property type="term" value="F:rRNA binding"/>
    <property type="evidence" value="ECO:0007669"/>
    <property type="project" value="UniProtKB-UniRule"/>
</dbReference>
<evidence type="ECO:0000259" key="9">
    <source>
        <dbReference type="PROSITE" id="PS50823"/>
    </source>
</evidence>
<dbReference type="HAMAP" id="MF_01309_B">
    <property type="entry name" value="Ribosomal_uS3_B"/>
    <property type="match status" value="1"/>
</dbReference>
<keyword evidence="2 8" id="KW-0699">rRNA-binding</keyword>
<dbReference type="CDD" id="cd02412">
    <property type="entry name" value="KH-II_30S_S3"/>
    <property type="match status" value="1"/>
</dbReference>
<dbReference type="InterPro" id="IPR001351">
    <property type="entry name" value="Ribosomal_uS3_C"/>
</dbReference>
<accession>A0A1G1WMP2</accession>
<dbReference type="AlphaFoldDB" id="A0A1G1WMP2"/>
<evidence type="ECO:0000256" key="6">
    <source>
        <dbReference type="ARBA" id="ARBA00024998"/>
    </source>
</evidence>
<dbReference type="InterPro" id="IPR009019">
    <property type="entry name" value="KH_sf_prok-type"/>
</dbReference>
<dbReference type="NCBIfam" id="TIGR01009">
    <property type="entry name" value="rpsC_bact"/>
    <property type="match status" value="1"/>
</dbReference>
<dbReference type="STRING" id="1802603.A3F35_00885"/>
<evidence type="ECO:0000256" key="7">
    <source>
        <dbReference type="ARBA" id="ARBA00035257"/>
    </source>
</evidence>
<dbReference type="Gene3D" id="3.30.300.20">
    <property type="match status" value="1"/>
</dbReference>
<feature type="domain" description="KH type-2" evidence="9">
    <location>
        <begin position="39"/>
        <end position="107"/>
    </location>
</feature>
<dbReference type="PROSITE" id="PS50823">
    <property type="entry name" value="KH_TYPE_2"/>
    <property type="match status" value="1"/>
</dbReference>
<dbReference type="Pfam" id="PF00189">
    <property type="entry name" value="Ribosomal_S3_C"/>
    <property type="match status" value="1"/>
</dbReference>
<dbReference type="SMART" id="SM00322">
    <property type="entry name" value="KH"/>
    <property type="match status" value="1"/>
</dbReference>
<dbReference type="GO" id="GO:0003729">
    <property type="term" value="F:mRNA binding"/>
    <property type="evidence" value="ECO:0007669"/>
    <property type="project" value="UniProtKB-UniRule"/>
</dbReference>
<evidence type="ECO:0000313" key="10">
    <source>
        <dbReference type="EMBL" id="OGY28969.1"/>
    </source>
</evidence>
<dbReference type="GO" id="GO:0006412">
    <property type="term" value="P:translation"/>
    <property type="evidence" value="ECO:0007669"/>
    <property type="project" value="UniProtKB-UniRule"/>
</dbReference>